<name>A0A7H0YH08_9BACL</name>
<keyword evidence="5" id="KW-0233">DNA recombination</keyword>
<evidence type="ECO:0000256" key="5">
    <source>
        <dbReference type="ARBA" id="ARBA00023172"/>
    </source>
</evidence>
<feature type="domain" description="RecA family profile 2" evidence="6">
    <location>
        <begin position="208"/>
        <end position="312"/>
    </location>
</feature>
<protein>
    <recommendedName>
        <fullName evidence="2">Protein RecA</fullName>
    </recommendedName>
</protein>
<dbReference type="Proteomes" id="UP000516384">
    <property type="component" value="Plasmid pPlas1"/>
</dbReference>
<proteinExistence type="inferred from homology"/>
<dbReference type="GO" id="GO:0005524">
    <property type="term" value="F:ATP binding"/>
    <property type="evidence" value="ECO:0007669"/>
    <property type="project" value="UniProtKB-KW"/>
</dbReference>
<keyword evidence="3" id="KW-0547">Nucleotide-binding</keyword>
<evidence type="ECO:0000313" key="8">
    <source>
        <dbReference type="Proteomes" id="UP000516384"/>
    </source>
</evidence>
<dbReference type="PANTHER" id="PTHR45900:SF1">
    <property type="entry name" value="MITOCHONDRIAL DNA REPAIR PROTEIN RECA HOMOLOG-RELATED"/>
    <property type="match status" value="1"/>
</dbReference>
<keyword evidence="4" id="KW-0067">ATP-binding</keyword>
<dbReference type="PANTHER" id="PTHR45900">
    <property type="entry name" value="RECA"/>
    <property type="match status" value="1"/>
</dbReference>
<dbReference type="GO" id="GO:0008094">
    <property type="term" value="F:ATP-dependent activity, acting on DNA"/>
    <property type="evidence" value="ECO:0007669"/>
    <property type="project" value="InterPro"/>
</dbReference>
<gene>
    <name evidence="7" type="ORF">IAQ67_28845</name>
</gene>
<evidence type="ECO:0000256" key="3">
    <source>
        <dbReference type="ARBA" id="ARBA00022741"/>
    </source>
</evidence>
<dbReference type="PROSITE" id="PS50163">
    <property type="entry name" value="RECA_3"/>
    <property type="match status" value="1"/>
</dbReference>
<dbReference type="Pfam" id="PF00154">
    <property type="entry name" value="RecA_N"/>
    <property type="match status" value="1"/>
</dbReference>
<reference evidence="7 8" key="1">
    <citation type="submission" date="2020-09" db="EMBL/GenBank/DDBJ databases">
        <title>Characterization of Paenibacillus peoriae strain ZF390 with broad-spectrum antimicrobial activity as a potential biocontrol agent.</title>
        <authorList>
            <person name="Li L."/>
            <person name="Zhao Y."/>
            <person name="Li B."/>
            <person name="Xie X."/>
        </authorList>
    </citation>
    <scope>NUCLEOTIDE SEQUENCE [LARGE SCALE GENOMIC DNA]</scope>
    <source>
        <strain evidence="7 8">ZF390</strain>
        <plasmid evidence="7 8">pPlas1</plasmid>
    </source>
</reference>
<dbReference type="InterPro" id="IPR027417">
    <property type="entry name" value="P-loop_NTPase"/>
</dbReference>
<dbReference type="GO" id="GO:0003697">
    <property type="term" value="F:single-stranded DNA binding"/>
    <property type="evidence" value="ECO:0007669"/>
    <property type="project" value="InterPro"/>
</dbReference>
<evidence type="ECO:0000313" key="7">
    <source>
        <dbReference type="EMBL" id="QNR70366.1"/>
    </source>
</evidence>
<dbReference type="SUPFAM" id="SSF52540">
    <property type="entry name" value="P-loop containing nucleoside triphosphate hydrolases"/>
    <property type="match status" value="1"/>
</dbReference>
<sequence length="410" mass="44939">MAKRALSLEVDIPVGDLSAEILADFKKSFKDDSVTSYRNAKSDEVKTWYSCGTLGLNIALGGGLAGGQSSMWYGPKSAGKSTTAYAAVAAAQQQFPERIHIIADAENSAIDAEEHMVKLGVEVDNPNLIIIKKPEGKPLYAEDIFERLEVIFRNPKLKRRLGLVVIDSIGVLVSKHEGEKDNKWEKAARVGGIVSAINMFIRSVVSSGLLFESDAHLMFLNQIRDNIGDMWNPYRTPGGKMLEHACAQMVESSRTMGSDFHNKNYKEGNPLESRFVGQKIKYKVTKNKVGGKEGATANVDYYYEDGLDLYADVISLAGHVGLMEGAAWKSLVDPTTGEIIARYQGTEKWKEALHADDLLWAKLYTMTQMAARGATSEEIMGAVAELEAGQPFDDLDKIVGETLGDTTETE</sequence>
<evidence type="ECO:0000256" key="1">
    <source>
        <dbReference type="ARBA" id="ARBA00009391"/>
    </source>
</evidence>
<geneLocation type="plasmid" evidence="7 8">
    <name>pPlas1</name>
</geneLocation>
<dbReference type="RefSeq" id="WP_190299673.1">
    <property type="nucleotide sequence ID" value="NZ_CP061173.1"/>
</dbReference>
<dbReference type="InterPro" id="IPR020587">
    <property type="entry name" value="RecA_monomer-monomer_interface"/>
</dbReference>
<evidence type="ECO:0000256" key="2">
    <source>
        <dbReference type="ARBA" id="ARBA00015553"/>
    </source>
</evidence>
<dbReference type="Gene3D" id="3.40.50.300">
    <property type="entry name" value="P-loop containing nucleotide triphosphate hydrolases"/>
    <property type="match status" value="1"/>
</dbReference>
<dbReference type="AlphaFoldDB" id="A0A7H0YH08"/>
<dbReference type="GO" id="GO:0006310">
    <property type="term" value="P:DNA recombination"/>
    <property type="evidence" value="ECO:0007669"/>
    <property type="project" value="UniProtKB-KW"/>
</dbReference>
<evidence type="ECO:0000259" key="6">
    <source>
        <dbReference type="PROSITE" id="PS50163"/>
    </source>
</evidence>
<dbReference type="EMBL" id="CP061173">
    <property type="protein sequence ID" value="QNR70366.1"/>
    <property type="molecule type" value="Genomic_DNA"/>
</dbReference>
<dbReference type="InterPro" id="IPR013765">
    <property type="entry name" value="DNA_recomb/repair_RecA"/>
</dbReference>
<accession>A0A7H0YH08</accession>
<comment type="similarity">
    <text evidence="1">Belongs to the RecA family.</text>
</comment>
<evidence type="ECO:0000256" key="4">
    <source>
        <dbReference type="ARBA" id="ARBA00022840"/>
    </source>
</evidence>
<dbReference type="InterPro" id="IPR049428">
    <property type="entry name" value="RecA-like_N"/>
</dbReference>
<organism evidence="7 8">
    <name type="scientific">Paenibacillus peoriae</name>
    <dbReference type="NCBI Taxonomy" id="59893"/>
    <lineage>
        <taxon>Bacteria</taxon>
        <taxon>Bacillati</taxon>
        <taxon>Bacillota</taxon>
        <taxon>Bacilli</taxon>
        <taxon>Bacillales</taxon>
        <taxon>Paenibacillaceae</taxon>
        <taxon>Paenibacillus</taxon>
    </lineage>
</organism>
<keyword evidence="7" id="KW-0614">Plasmid</keyword>
<dbReference type="GO" id="GO:0006281">
    <property type="term" value="P:DNA repair"/>
    <property type="evidence" value="ECO:0007669"/>
    <property type="project" value="InterPro"/>
</dbReference>